<dbReference type="Proteomes" id="UP000007322">
    <property type="component" value="Chromosome 6"/>
</dbReference>
<feature type="region of interest" description="Disordered" evidence="1">
    <location>
        <begin position="1"/>
        <end position="74"/>
    </location>
</feature>
<sequence length="101" mass="10128">MTNSSSTTPQDSHVGPKSTGGKASAVQTPANSHLGQDKPGIFDEQGAVGKQFTPEGALGGAAQKVGRPLDKEGVIGKQFTTEGSIGGTVQNMMGGASKKSN</sequence>
<dbReference type="HOGENOM" id="CLU_150138_1_0_1"/>
<feature type="compositionally biased region" description="Polar residues" evidence="1">
    <location>
        <begin position="25"/>
        <end position="34"/>
    </location>
</feature>
<dbReference type="InParanoid" id="G2QLN3"/>
<feature type="compositionally biased region" description="Polar residues" evidence="1">
    <location>
        <begin position="1"/>
        <end position="11"/>
    </location>
</feature>
<evidence type="ECO:0000313" key="3">
    <source>
        <dbReference type="Proteomes" id="UP000007322"/>
    </source>
</evidence>
<keyword evidence="3" id="KW-1185">Reference proteome</keyword>
<evidence type="ECO:0000256" key="1">
    <source>
        <dbReference type="SAM" id="MobiDB-lite"/>
    </source>
</evidence>
<dbReference type="RefSeq" id="XP_003666108.1">
    <property type="nucleotide sequence ID" value="XM_003666060.1"/>
</dbReference>
<dbReference type="eggNOG" id="ENOG502SG05">
    <property type="taxonomic scope" value="Eukaryota"/>
</dbReference>
<reference evidence="2 3" key="1">
    <citation type="journal article" date="2011" name="Nat. Biotechnol.">
        <title>Comparative genomic analysis of the thermophilic biomass-degrading fungi Myceliophthora thermophila and Thielavia terrestris.</title>
        <authorList>
            <person name="Berka R.M."/>
            <person name="Grigoriev I.V."/>
            <person name="Otillar R."/>
            <person name="Salamov A."/>
            <person name="Grimwood J."/>
            <person name="Reid I."/>
            <person name="Ishmael N."/>
            <person name="John T."/>
            <person name="Darmond C."/>
            <person name="Moisan M.-C."/>
            <person name="Henrissat B."/>
            <person name="Coutinho P.M."/>
            <person name="Lombard V."/>
            <person name="Natvig D.O."/>
            <person name="Lindquist E."/>
            <person name="Schmutz J."/>
            <person name="Lucas S."/>
            <person name="Harris P."/>
            <person name="Powlowski J."/>
            <person name="Bellemare A."/>
            <person name="Taylor D."/>
            <person name="Butler G."/>
            <person name="de Vries R.P."/>
            <person name="Allijn I.E."/>
            <person name="van den Brink J."/>
            <person name="Ushinsky S."/>
            <person name="Storms R."/>
            <person name="Powell A.J."/>
            <person name="Paulsen I.T."/>
            <person name="Elbourne L.D.H."/>
            <person name="Baker S.E."/>
            <person name="Magnuson J."/>
            <person name="LaBoissiere S."/>
            <person name="Clutterbuck A.J."/>
            <person name="Martinez D."/>
            <person name="Wogulis M."/>
            <person name="de Leon A.L."/>
            <person name="Rey M.W."/>
            <person name="Tsang A."/>
        </authorList>
    </citation>
    <scope>NUCLEOTIDE SEQUENCE [LARGE SCALE GENOMIC DNA]</scope>
    <source>
        <strain evidence="3">ATCC 42464 / BCRC 31852 / DSM 1799</strain>
    </source>
</reference>
<name>G2QLN3_THET4</name>
<dbReference type="EMBL" id="CP003007">
    <property type="protein sequence ID" value="AEO60863.1"/>
    <property type="molecule type" value="Genomic_DNA"/>
</dbReference>
<feature type="region of interest" description="Disordered" evidence="1">
    <location>
        <begin position="82"/>
        <end position="101"/>
    </location>
</feature>
<accession>G2QLN3</accession>
<protein>
    <submittedName>
        <fullName evidence="2">Uncharacterized protein</fullName>
    </submittedName>
</protein>
<organism evidence="2 3">
    <name type="scientific">Thermothelomyces thermophilus (strain ATCC 42464 / BCRC 31852 / DSM 1799)</name>
    <name type="common">Sporotrichum thermophile</name>
    <dbReference type="NCBI Taxonomy" id="573729"/>
    <lineage>
        <taxon>Eukaryota</taxon>
        <taxon>Fungi</taxon>
        <taxon>Dikarya</taxon>
        <taxon>Ascomycota</taxon>
        <taxon>Pezizomycotina</taxon>
        <taxon>Sordariomycetes</taxon>
        <taxon>Sordariomycetidae</taxon>
        <taxon>Sordariales</taxon>
        <taxon>Chaetomiaceae</taxon>
        <taxon>Thermothelomyces</taxon>
    </lineage>
</organism>
<feature type="compositionally biased region" description="Polar residues" evidence="1">
    <location>
        <begin position="82"/>
        <end position="91"/>
    </location>
</feature>
<dbReference type="VEuPathDB" id="FungiDB:MYCTH_37941"/>
<dbReference type="GeneID" id="11514167"/>
<dbReference type="OrthoDB" id="5278621at2759"/>
<gene>
    <name evidence="2" type="ORF">MYCTH_37941</name>
</gene>
<proteinExistence type="predicted"/>
<dbReference type="OMA" id="ENMGGEK"/>
<evidence type="ECO:0000313" key="2">
    <source>
        <dbReference type="EMBL" id="AEO60863.1"/>
    </source>
</evidence>
<dbReference type="AlphaFoldDB" id="G2QLN3"/>
<dbReference type="KEGG" id="mtm:MYCTH_37941"/>